<reference evidence="2" key="1">
    <citation type="submission" date="2016-11" db="EMBL/GenBank/DDBJ databases">
        <authorList>
            <person name="Varghese N."/>
            <person name="Submissions S."/>
        </authorList>
    </citation>
    <scope>NUCLEOTIDE SEQUENCE [LARGE SCALE GENOMIC DNA]</scope>
    <source>
        <strain evidence="2">DSM 27370</strain>
    </source>
</reference>
<organism evidence="1 2">
    <name type="scientific">Dysgonomonas macrotermitis</name>
    <dbReference type="NCBI Taxonomy" id="1346286"/>
    <lineage>
        <taxon>Bacteria</taxon>
        <taxon>Pseudomonadati</taxon>
        <taxon>Bacteroidota</taxon>
        <taxon>Bacteroidia</taxon>
        <taxon>Bacteroidales</taxon>
        <taxon>Dysgonomonadaceae</taxon>
        <taxon>Dysgonomonas</taxon>
    </lineage>
</organism>
<keyword evidence="2" id="KW-1185">Reference proteome</keyword>
<accession>A0A1M5FLG8</accession>
<sequence>MNTRCFILLGFLCFSVLGYSQSDKLEIGLNFETSHVIEGQVISDMPTVEGYLKYRVVPSFVITGEGRAAIAEKNGSHYKEILWSLAYEKPRLYLALFSIYNFALDPDGNYFNFSKKKTNHFLEIITIGKPFRNNAFTINYNVYILGKHDLRYDSENKAKQQYTSYLEFSYPFTAYDVAINPFVGSGFALNGAKGHYTVLTVGDSGSHFNGFRVVNVGVSLSKDIKIGNYKIPLTISPNFNPSGQYAHVQVKIKLL</sequence>
<dbReference type="EMBL" id="FQUC01000012">
    <property type="protein sequence ID" value="SHF92348.1"/>
    <property type="molecule type" value="Genomic_DNA"/>
</dbReference>
<gene>
    <name evidence="1" type="ORF">SAMN05444362_11238</name>
</gene>
<dbReference type="Proteomes" id="UP000184480">
    <property type="component" value="Unassembled WGS sequence"/>
</dbReference>
<evidence type="ECO:0000313" key="2">
    <source>
        <dbReference type="Proteomes" id="UP000184480"/>
    </source>
</evidence>
<dbReference type="STRING" id="1346286.SAMN05444362_11238"/>
<name>A0A1M5FLG8_9BACT</name>
<protein>
    <submittedName>
        <fullName evidence="1">Uncharacterized protein</fullName>
    </submittedName>
</protein>
<evidence type="ECO:0000313" key="1">
    <source>
        <dbReference type="EMBL" id="SHF92348.1"/>
    </source>
</evidence>
<proteinExistence type="predicted"/>
<dbReference type="AlphaFoldDB" id="A0A1M5FLG8"/>